<organism evidence="2 3">
    <name type="scientific">Apiotrichum porosum</name>
    <dbReference type="NCBI Taxonomy" id="105984"/>
    <lineage>
        <taxon>Eukaryota</taxon>
        <taxon>Fungi</taxon>
        <taxon>Dikarya</taxon>
        <taxon>Basidiomycota</taxon>
        <taxon>Agaricomycotina</taxon>
        <taxon>Tremellomycetes</taxon>
        <taxon>Trichosporonales</taxon>
        <taxon>Trichosporonaceae</taxon>
        <taxon>Apiotrichum</taxon>
    </lineage>
</organism>
<feature type="compositionally biased region" description="Acidic residues" evidence="1">
    <location>
        <begin position="153"/>
        <end position="168"/>
    </location>
</feature>
<dbReference type="RefSeq" id="XP_028478135.1">
    <property type="nucleotide sequence ID" value="XM_028621683.1"/>
</dbReference>
<feature type="compositionally biased region" description="Polar residues" evidence="1">
    <location>
        <begin position="256"/>
        <end position="269"/>
    </location>
</feature>
<evidence type="ECO:0000256" key="1">
    <source>
        <dbReference type="SAM" id="MobiDB-lite"/>
    </source>
</evidence>
<proteinExistence type="predicted"/>
<evidence type="ECO:0000313" key="2">
    <source>
        <dbReference type="EMBL" id="RSH84687.1"/>
    </source>
</evidence>
<feature type="region of interest" description="Disordered" evidence="1">
    <location>
        <begin position="211"/>
        <end position="281"/>
    </location>
</feature>
<feature type="region of interest" description="Disordered" evidence="1">
    <location>
        <begin position="130"/>
        <end position="168"/>
    </location>
</feature>
<accession>A0A427Y0T2</accession>
<reference evidence="2 3" key="1">
    <citation type="submission" date="2018-11" db="EMBL/GenBank/DDBJ databases">
        <title>Genome sequence of Apiotrichum porosum DSM 27194.</title>
        <authorList>
            <person name="Aliyu H."/>
            <person name="Gorte O."/>
            <person name="Ochsenreither K."/>
        </authorList>
    </citation>
    <scope>NUCLEOTIDE SEQUENCE [LARGE SCALE GENOMIC DNA]</scope>
    <source>
        <strain evidence="2 3">DSM 27194</strain>
    </source>
</reference>
<dbReference type="Proteomes" id="UP000279236">
    <property type="component" value="Unassembled WGS sequence"/>
</dbReference>
<sequence length="308" mass="33280">MSTHLLTLSPTPQPAKKLRPCLSPSRHSRSTSPAESHRMALGSSRSPSASSVSSVCTESTSSNGWYKRKCVRWQGDYDGCAVTSYFATYSATEYDRTPLAPPSEEERACVLPARGSRCLSTLYIDKVEEEEPLEECESEDDIVLPRSPFATPEDSDSEREEEDGGDEWSECFARRRMMFASMRGLESDGPQFEGYRSLSSTLADLLRSVSCDDDGVSTPRVGGSATPADEDEDGEEAPSSPCVPDLFVRLRESSTESDTVATPSLTSADSDGDCSGLASPDGSALDFLPGAPWKAASLALHRECTLNL</sequence>
<comment type="caution">
    <text evidence="2">The sequence shown here is derived from an EMBL/GenBank/DDBJ whole genome shotgun (WGS) entry which is preliminary data.</text>
</comment>
<dbReference type="EMBL" id="RSCE01000003">
    <property type="protein sequence ID" value="RSH84687.1"/>
    <property type="molecule type" value="Genomic_DNA"/>
</dbReference>
<feature type="compositionally biased region" description="Polar residues" evidence="1">
    <location>
        <begin position="1"/>
        <end position="10"/>
    </location>
</feature>
<feature type="compositionally biased region" description="Acidic residues" evidence="1">
    <location>
        <begin position="130"/>
        <end position="142"/>
    </location>
</feature>
<dbReference type="AlphaFoldDB" id="A0A427Y0T2"/>
<feature type="region of interest" description="Disordered" evidence="1">
    <location>
        <begin position="1"/>
        <end position="60"/>
    </location>
</feature>
<dbReference type="GeneID" id="39590754"/>
<feature type="compositionally biased region" description="Low complexity" evidence="1">
    <location>
        <begin position="43"/>
        <end position="60"/>
    </location>
</feature>
<evidence type="ECO:0000313" key="3">
    <source>
        <dbReference type="Proteomes" id="UP000279236"/>
    </source>
</evidence>
<protein>
    <submittedName>
        <fullName evidence="2">Uncharacterized protein</fullName>
    </submittedName>
</protein>
<gene>
    <name evidence="2" type="ORF">EHS24_006211</name>
</gene>
<keyword evidence="3" id="KW-1185">Reference proteome</keyword>
<dbReference type="OrthoDB" id="2573023at2759"/>
<name>A0A427Y0T2_9TREE</name>